<evidence type="ECO:0000313" key="1">
    <source>
        <dbReference type="EMBL" id="CEK61955.1"/>
    </source>
</evidence>
<name>A0A0B6Z2S2_9EUPU</name>
<dbReference type="AlphaFoldDB" id="A0A0B6Z2S2"/>
<dbReference type="EMBL" id="HACG01015090">
    <property type="protein sequence ID" value="CEK61955.1"/>
    <property type="molecule type" value="Transcribed_RNA"/>
</dbReference>
<feature type="non-terminal residue" evidence="1">
    <location>
        <position position="91"/>
    </location>
</feature>
<reference evidence="1" key="1">
    <citation type="submission" date="2014-12" db="EMBL/GenBank/DDBJ databases">
        <title>Insight into the proteome of Arion vulgaris.</title>
        <authorList>
            <person name="Aradska J."/>
            <person name="Bulat T."/>
            <person name="Smidak R."/>
            <person name="Sarate P."/>
            <person name="Gangsoo J."/>
            <person name="Sialana F."/>
            <person name="Bilban M."/>
            <person name="Lubec G."/>
        </authorList>
    </citation>
    <scope>NUCLEOTIDE SEQUENCE</scope>
    <source>
        <tissue evidence="1">Skin</tissue>
    </source>
</reference>
<sequence length="91" mass="10058">KGARVLVSGSYIELQAPYNKNMTGLELANNIYMSTKKCLSEEDHLTLMKYWDDARSVGLGAALNKAKNKVNVAMKMYDGETNAPGSWVRSV</sequence>
<organism evidence="1">
    <name type="scientific">Arion vulgaris</name>
    <dbReference type="NCBI Taxonomy" id="1028688"/>
    <lineage>
        <taxon>Eukaryota</taxon>
        <taxon>Metazoa</taxon>
        <taxon>Spiralia</taxon>
        <taxon>Lophotrochozoa</taxon>
        <taxon>Mollusca</taxon>
        <taxon>Gastropoda</taxon>
        <taxon>Heterobranchia</taxon>
        <taxon>Euthyneura</taxon>
        <taxon>Panpulmonata</taxon>
        <taxon>Eupulmonata</taxon>
        <taxon>Stylommatophora</taxon>
        <taxon>Helicina</taxon>
        <taxon>Arionoidea</taxon>
        <taxon>Arionidae</taxon>
        <taxon>Arion</taxon>
    </lineage>
</organism>
<gene>
    <name evidence="1" type="primary">ORF43771</name>
</gene>
<feature type="non-terminal residue" evidence="1">
    <location>
        <position position="1"/>
    </location>
</feature>
<protein>
    <submittedName>
        <fullName evidence="1">Uncharacterized protein</fullName>
    </submittedName>
</protein>
<proteinExistence type="predicted"/>
<accession>A0A0B6Z2S2</accession>